<feature type="region of interest" description="Disordered" evidence="1">
    <location>
        <begin position="288"/>
        <end position="352"/>
    </location>
</feature>
<dbReference type="AlphaFoldDB" id="A0A9Q0ED41"/>
<organism evidence="2 3">
    <name type="scientific">Muraenolepis orangiensis</name>
    <name type="common">Patagonian moray cod</name>
    <dbReference type="NCBI Taxonomy" id="630683"/>
    <lineage>
        <taxon>Eukaryota</taxon>
        <taxon>Metazoa</taxon>
        <taxon>Chordata</taxon>
        <taxon>Craniata</taxon>
        <taxon>Vertebrata</taxon>
        <taxon>Euteleostomi</taxon>
        <taxon>Actinopterygii</taxon>
        <taxon>Neopterygii</taxon>
        <taxon>Teleostei</taxon>
        <taxon>Neoteleostei</taxon>
        <taxon>Acanthomorphata</taxon>
        <taxon>Zeiogadaria</taxon>
        <taxon>Gadariae</taxon>
        <taxon>Gadiformes</taxon>
        <taxon>Muraenolepidoidei</taxon>
        <taxon>Muraenolepididae</taxon>
        <taxon>Muraenolepis</taxon>
    </lineage>
</organism>
<accession>A0A9Q0ED41</accession>
<sequence length="352" mass="37977">MLNEFTDGEFTLALTSMTSESQDWNGFLYEFKSFCHRHSYDSLVVVKCAVQPPHPQVVVYSDNTDILNQICCELEESSICSLSGVLEAGEFIQGCLQVYYVPADTFSSASMAAELEAALHSHLKAFVERRSSVLACHPGSRTSSTEGVAGSVEFSQGSSGITDMYGSDTERTCADDVSMAGEMTAGVGGGGELVSPDSGMATIRSSRSSKESSVFLSDDSPIGEMMTGAMWRNRLRKLSYPALLRGNGMHTDLTSQAFALQPCENILYQWTRDAGSAECQAPYGYNYHHTGQRTDSQGGPRGDPDGGVDRGRRRWDPSPGQLESGREPDSRQTLAMPALGHPGDDNGVLLTS</sequence>
<evidence type="ECO:0000256" key="1">
    <source>
        <dbReference type="SAM" id="MobiDB-lite"/>
    </source>
</evidence>
<proteinExistence type="predicted"/>
<comment type="caution">
    <text evidence="2">The sequence shown here is derived from an EMBL/GenBank/DDBJ whole genome shotgun (WGS) entry which is preliminary data.</text>
</comment>
<dbReference type="EMBL" id="JANIIK010000044">
    <property type="protein sequence ID" value="KAJ3603601.1"/>
    <property type="molecule type" value="Genomic_DNA"/>
</dbReference>
<feature type="compositionally biased region" description="Basic and acidic residues" evidence="1">
    <location>
        <begin position="302"/>
        <end position="316"/>
    </location>
</feature>
<gene>
    <name evidence="2" type="ORF">NHX12_028346</name>
</gene>
<feature type="region of interest" description="Disordered" evidence="1">
    <location>
        <begin position="186"/>
        <end position="216"/>
    </location>
</feature>
<evidence type="ECO:0000313" key="3">
    <source>
        <dbReference type="Proteomes" id="UP001148018"/>
    </source>
</evidence>
<protein>
    <submittedName>
        <fullName evidence="2">Uncharacterized protein</fullName>
    </submittedName>
</protein>
<keyword evidence="3" id="KW-1185">Reference proteome</keyword>
<reference evidence="2" key="1">
    <citation type="submission" date="2022-07" db="EMBL/GenBank/DDBJ databases">
        <title>Chromosome-level genome of Muraenolepis orangiensis.</title>
        <authorList>
            <person name="Kim J."/>
        </authorList>
    </citation>
    <scope>NUCLEOTIDE SEQUENCE</scope>
    <source>
        <strain evidence="2">KU_S4_2022</strain>
        <tissue evidence="2">Muscle</tissue>
    </source>
</reference>
<dbReference type="OrthoDB" id="19923at2759"/>
<evidence type="ECO:0000313" key="2">
    <source>
        <dbReference type="EMBL" id="KAJ3603601.1"/>
    </source>
</evidence>
<dbReference type="Proteomes" id="UP001148018">
    <property type="component" value="Unassembled WGS sequence"/>
</dbReference>
<name>A0A9Q0ED41_9TELE</name>